<organism evidence="4 5">
    <name type="scientific">Engelhardtia mirabilis</name>
    <dbReference type="NCBI Taxonomy" id="2528011"/>
    <lineage>
        <taxon>Bacteria</taxon>
        <taxon>Pseudomonadati</taxon>
        <taxon>Planctomycetota</taxon>
        <taxon>Planctomycetia</taxon>
        <taxon>Planctomycetia incertae sedis</taxon>
        <taxon>Engelhardtia</taxon>
    </lineage>
</organism>
<dbReference type="KEGG" id="pbap:Pla133_10770"/>
<keyword evidence="4" id="KW-0378">Hydrolase</keyword>
<evidence type="ECO:0000259" key="3">
    <source>
        <dbReference type="SMART" id="SM00244"/>
    </source>
</evidence>
<evidence type="ECO:0000256" key="2">
    <source>
        <dbReference type="ARBA" id="ARBA00008164"/>
    </source>
</evidence>
<dbReference type="InterPro" id="IPR001107">
    <property type="entry name" value="Band_7"/>
</dbReference>
<keyword evidence="5" id="KW-1185">Reference proteome</keyword>
<evidence type="ECO:0000313" key="5">
    <source>
        <dbReference type="Proteomes" id="UP000316921"/>
    </source>
</evidence>
<comment type="subcellular location">
    <subcellularLocation>
        <location evidence="1">Membrane</location>
        <topology evidence="1">Single-pass membrane protein</topology>
    </subcellularLocation>
</comment>
<sequence length="331" mass="37041">MNRNWAQTGGPPEVLVPVDDPEAAAEPGFLLQLKSFLRGLPDLVLSWVIEQAREHPLAAFAAVYALMRAMGVTVRTGTQGLLFSFGRARKVIEPGFHFLIPFLQVVRIMPTRHRTLDLQDQKVATLDGLVYRVHATLVWRTVDITRSLVEIGDLQQGMRDALAISVWEVLRERDRAELRVSEKIDDELALKMARWLEPWGVVVERAGFQSIAPSPRTLALIQLRERVHERQRAAGLIAEGAPGGSAIALVGTPHFPRRRQRRALQREVQSRYRRRVEVLHRRAAKADVPFKGLKGRALARARASAVAESKKKARLAADRGIARPWSVSAGN</sequence>
<keyword evidence="4" id="KW-0645">Protease</keyword>
<reference evidence="4 5" key="1">
    <citation type="submission" date="2019-02" db="EMBL/GenBank/DDBJ databases">
        <title>Deep-cultivation of Planctomycetes and their phenomic and genomic characterization uncovers novel biology.</title>
        <authorList>
            <person name="Wiegand S."/>
            <person name="Jogler M."/>
            <person name="Boedeker C."/>
            <person name="Pinto D."/>
            <person name="Vollmers J."/>
            <person name="Rivas-Marin E."/>
            <person name="Kohn T."/>
            <person name="Peeters S.H."/>
            <person name="Heuer A."/>
            <person name="Rast P."/>
            <person name="Oberbeckmann S."/>
            <person name="Bunk B."/>
            <person name="Jeske O."/>
            <person name="Meyerdierks A."/>
            <person name="Storesund J.E."/>
            <person name="Kallscheuer N."/>
            <person name="Luecker S."/>
            <person name="Lage O.M."/>
            <person name="Pohl T."/>
            <person name="Merkel B.J."/>
            <person name="Hornburger P."/>
            <person name="Mueller R.-W."/>
            <person name="Bruemmer F."/>
            <person name="Labrenz M."/>
            <person name="Spormann A.M."/>
            <person name="Op den Camp H."/>
            <person name="Overmann J."/>
            <person name="Amann R."/>
            <person name="Jetten M.S.M."/>
            <person name="Mascher T."/>
            <person name="Medema M.H."/>
            <person name="Devos D.P."/>
            <person name="Kaster A.-K."/>
            <person name="Ovreas L."/>
            <person name="Rohde M."/>
            <person name="Galperin M.Y."/>
            <person name="Jogler C."/>
        </authorList>
    </citation>
    <scope>NUCLEOTIDE SEQUENCE [LARGE SCALE GENOMIC DNA]</scope>
    <source>
        <strain evidence="4 5">Pla133</strain>
    </source>
</reference>
<dbReference type="AlphaFoldDB" id="A0A518BGA7"/>
<dbReference type="GO" id="GO:0008233">
    <property type="term" value="F:peptidase activity"/>
    <property type="evidence" value="ECO:0007669"/>
    <property type="project" value="UniProtKB-KW"/>
</dbReference>
<dbReference type="PANTHER" id="PTHR10264">
    <property type="entry name" value="BAND 7 PROTEIN-RELATED"/>
    <property type="match status" value="1"/>
</dbReference>
<proteinExistence type="inferred from homology"/>
<dbReference type="SMART" id="SM00244">
    <property type="entry name" value="PHB"/>
    <property type="match status" value="1"/>
</dbReference>
<dbReference type="RefSeq" id="WP_145063176.1">
    <property type="nucleotide sequence ID" value="NZ_CP036287.1"/>
</dbReference>
<dbReference type="SUPFAM" id="SSF117892">
    <property type="entry name" value="Band 7/SPFH domain"/>
    <property type="match status" value="1"/>
</dbReference>
<feature type="domain" description="Band 7" evidence="3">
    <location>
        <begin position="69"/>
        <end position="225"/>
    </location>
</feature>
<evidence type="ECO:0000313" key="4">
    <source>
        <dbReference type="EMBL" id="QDU66011.1"/>
    </source>
</evidence>
<dbReference type="Proteomes" id="UP000316921">
    <property type="component" value="Chromosome"/>
</dbReference>
<dbReference type="InterPro" id="IPR036013">
    <property type="entry name" value="Band_7/SPFH_dom_sf"/>
</dbReference>
<dbReference type="PANTHER" id="PTHR10264:SF19">
    <property type="entry name" value="AT06885P-RELATED"/>
    <property type="match status" value="1"/>
</dbReference>
<dbReference type="EMBL" id="CP036287">
    <property type="protein sequence ID" value="QDU66011.1"/>
    <property type="molecule type" value="Genomic_DNA"/>
</dbReference>
<dbReference type="GO" id="GO:0006508">
    <property type="term" value="P:proteolysis"/>
    <property type="evidence" value="ECO:0007669"/>
    <property type="project" value="UniProtKB-KW"/>
</dbReference>
<dbReference type="Gene3D" id="3.30.479.30">
    <property type="entry name" value="Band 7 domain"/>
    <property type="match status" value="1"/>
</dbReference>
<dbReference type="GO" id="GO:0005886">
    <property type="term" value="C:plasma membrane"/>
    <property type="evidence" value="ECO:0007669"/>
    <property type="project" value="InterPro"/>
</dbReference>
<gene>
    <name evidence="4" type="primary">hflC</name>
    <name evidence="4" type="ORF">Pla133_10770</name>
</gene>
<protein>
    <submittedName>
        <fullName evidence="4">Modulator of FtsH protease HflC</fullName>
    </submittedName>
</protein>
<name>A0A518BGA7_9BACT</name>
<dbReference type="Pfam" id="PF01145">
    <property type="entry name" value="Band_7"/>
    <property type="match status" value="1"/>
</dbReference>
<dbReference type="InterPro" id="IPR043202">
    <property type="entry name" value="Band-7_stomatin-like"/>
</dbReference>
<evidence type="ECO:0000256" key="1">
    <source>
        <dbReference type="ARBA" id="ARBA00004167"/>
    </source>
</evidence>
<comment type="similarity">
    <text evidence="2">Belongs to the band 7/mec-2 family.</text>
</comment>
<accession>A0A518BGA7</accession>